<dbReference type="PANTHER" id="PTHR21137">
    <property type="entry name" value="ODORANT RECEPTOR"/>
    <property type="match status" value="1"/>
</dbReference>
<organism evidence="11 12">
    <name type="scientific">Trichogramma kaykai</name>
    <dbReference type="NCBI Taxonomy" id="54128"/>
    <lineage>
        <taxon>Eukaryota</taxon>
        <taxon>Metazoa</taxon>
        <taxon>Ecdysozoa</taxon>
        <taxon>Arthropoda</taxon>
        <taxon>Hexapoda</taxon>
        <taxon>Insecta</taxon>
        <taxon>Pterygota</taxon>
        <taxon>Neoptera</taxon>
        <taxon>Endopterygota</taxon>
        <taxon>Hymenoptera</taxon>
        <taxon>Apocrita</taxon>
        <taxon>Proctotrupomorpha</taxon>
        <taxon>Chalcidoidea</taxon>
        <taxon>Trichogrammatidae</taxon>
        <taxon>Trichogramma</taxon>
    </lineage>
</organism>
<evidence type="ECO:0000256" key="5">
    <source>
        <dbReference type="ARBA" id="ARBA00022725"/>
    </source>
</evidence>
<dbReference type="InterPro" id="IPR004117">
    <property type="entry name" value="7tm6_olfct_rcpt"/>
</dbReference>
<dbReference type="Pfam" id="PF02949">
    <property type="entry name" value="7tm_6"/>
    <property type="match status" value="1"/>
</dbReference>
<dbReference type="EMBL" id="JBJJXI010000121">
    <property type="protein sequence ID" value="KAL3390219.1"/>
    <property type="molecule type" value="Genomic_DNA"/>
</dbReference>
<feature type="transmembrane region" description="Helical" evidence="10">
    <location>
        <begin position="33"/>
        <end position="54"/>
    </location>
</feature>
<feature type="transmembrane region" description="Helical" evidence="10">
    <location>
        <begin position="274"/>
        <end position="296"/>
    </location>
</feature>
<evidence type="ECO:0000256" key="7">
    <source>
        <dbReference type="ARBA" id="ARBA00023136"/>
    </source>
</evidence>
<dbReference type="GO" id="GO:0005886">
    <property type="term" value="C:plasma membrane"/>
    <property type="evidence" value="ECO:0007669"/>
    <property type="project" value="UniProtKB-SubCell"/>
</dbReference>
<evidence type="ECO:0000313" key="11">
    <source>
        <dbReference type="EMBL" id="KAL3390219.1"/>
    </source>
</evidence>
<accession>A0ABD2WC20</accession>
<comment type="similarity">
    <text evidence="10">Belongs to the insect chemoreceptor superfamily. Heteromeric odorant receptor channel (TC 1.A.69) family.</text>
</comment>
<dbReference type="GO" id="GO:0007608">
    <property type="term" value="P:sensory perception of smell"/>
    <property type="evidence" value="ECO:0007669"/>
    <property type="project" value="UniProtKB-KW"/>
</dbReference>
<protein>
    <recommendedName>
        <fullName evidence="10">Odorant receptor</fullName>
    </recommendedName>
</protein>
<feature type="transmembrane region" description="Helical" evidence="10">
    <location>
        <begin position="302"/>
        <end position="323"/>
    </location>
</feature>
<feature type="transmembrane region" description="Helical" evidence="10">
    <location>
        <begin position="122"/>
        <end position="144"/>
    </location>
</feature>
<keyword evidence="2" id="KW-1003">Cell membrane</keyword>
<evidence type="ECO:0000256" key="4">
    <source>
        <dbReference type="ARBA" id="ARBA00022692"/>
    </source>
</evidence>
<keyword evidence="4 10" id="KW-0812">Transmembrane</keyword>
<reference evidence="11 12" key="1">
    <citation type="journal article" date="2024" name="bioRxiv">
        <title>A reference genome for Trichogramma kaykai: A tiny desert-dwelling parasitoid wasp with competing sex-ratio distorters.</title>
        <authorList>
            <person name="Culotta J."/>
            <person name="Lindsey A.R."/>
        </authorList>
    </citation>
    <scope>NUCLEOTIDE SEQUENCE [LARGE SCALE GENOMIC DNA]</scope>
    <source>
        <strain evidence="11 12">KSX58</strain>
    </source>
</reference>
<evidence type="ECO:0000256" key="9">
    <source>
        <dbReference type="ARBA" id="ARBA00023224"/>
    </source>
</evidence>
<feature type="transmembrane region" description="Helical" evidence="10">
    <location>
        <begin position="60"/>
        <end position="86"/>
    </location>
</feature>
<name>A0ABD2WC20_9HYME</name>
<comment type="caution">
    <text evidence="11">The sequence shown here is derived from an EMBL/GenBank/DDBJ whole genome shotgun (WGS) entry which is preliminary data.</text>
</comment>
<evidence type="ECO:0000256" key="3">
    <source>
        <dbReference type="ARBA" id="ARBA00022606"/>
    </source>
</evidence>
<keyword evidence="12" id="KW-1185">Reference proteome</keyword>
<sequence length="399" mass="45448">MDAVFDNPNYMISKLLLKFLGLWPTQSRLRKNLSFLTFTFIIFSLVIPIFRGMLNNKTDLVIIIEDITGILYLLSIYTKYLSFYVFEERMIRVYNQLVKDLEDITIKEEKAILRKHARQGRFLSIIYVSYGAMATVVFNSTPYIPLILDKVFPLNETRDLLFPYYADYYFIDAVEYHYTLFTFHGAMVICAATLGATAVDSMFVVNVKHNCGLFNIVCYRLENIGKSTLSKDHALPSTQASDEVVYREMKSVFISHRNSIESSQIIQETLSGSFLFIFAAAMAAIAMLVFDIMLNLQKPIQIIRIGVLLVGVYLSIFYMNYIAQQIMNDSEKVNEAACNSYWYHCSPSAQKLVQLALLRSQAPIILSAGGVFDMNLATFASMIKSSASYATVLLQMQQK</sequence>
<evidence type="ECO:0000256" key="10">
    <source>
        <dbReference type="RuleBase" id="RU351113"/>
    </source>
</evidence>
<keyword evidence="9 10" id="KW-0807">Transducer</keyword>
<feature type="transmembrane region" description="Helical" evidence="10">
    <location>
        <begin position="178"/>
        <end position="199"/>
    </location>
</feature>
<keyword evidence="3 10" id="KW-0716">Sensory transduction</keyword>
<proteinExistence type="inferred from homology"/>
<evidence type="ECO:0000256" key="8">
    <source>
        <dbReference type="ARBA" id="ARBA00023170"/>
    </source>
</evidence>
<evidence type="ECO:0000256" key="1">
    <source>
        <dbReference type="ARBA" id="ARBA00004651"/>
    </source>
</evidence>
<keyword evidence="6 10" id="KW-1133">Transmembrane helix</keyword>
<keyword evidence="8 10" id="KW-0675">Receptor</keyword>
<comment type="caution">
    <text evidence="10">Lacks conserved residue(s) required for the propagation of feature annotation.</text>
</comment>
<keyword evidence="5 10" id="KW-0552">Olfaction</keyword>
<dbReference type="GO" id="GO:0007165">
    <property type="term" value="P:signal transduction"/>
    <property type="evidence" value="ECO:0007669"/>
    <property type="project" value="UniProtKB-KW"/>
</dbReference>
<gene>
    <name evidence="11" type="ORF">TKK_015019</name>
</gene>
<evidence type="ECO:0000256" key="2">
    <source>
        <dbReference type="ARBA" id="ARBA00022475"/>
    </source>
</evidence>
<keyword evidence="7 10" id="KW-0472">Membrane</keyword>
<dbReference type="PANTHER" id="PTHR21137:SF35">
    <property type="entry name" value="ODORANT RECEPTOR 19A-RELATED"/>
    <property type="match status" value="1"/>
</dbReference>
<comment type="subcellular location">
    <subcellularLocation>
        <location evidence="1 10">Cell membrane</location>
        <topology evidence="1 10">Multi-pass membrane protein</topology>
    </subcellularLocation>
</comment>
<dbReference type="AlphaFoldDB" id="A0ABD2WC20"/>
<evidence type="ECO:0000256" key="6">
    <source>
        <dbReference type="ARBA" id="ARBA00022989"/>
    </source>
</evidence>
<dbReference type="Proteomes" id="UP001627154">
    <property type="component" value="Unassembled WGS sequence"/>
</dbReference>
<evidence type="ECO:0000313" key="12">
    <source>
        <dbReference type="Proteomes" id="UP001627154"/>
    </source>
</evidence>